<dbReference type="InterPro" id="IPR010341">
    <property type="entry name" value="DUF936_pln"/>
</dbReference>
<feature type="compositionally biased region" description="Basic and acidic residues" evidence="1">
    <location>
        <begin position="239"/>
        <end position="248"/>
    </location>
</feature>
<evidence type="ECO:0000259" key="3">
    <source>
        <dbReference type="Pfam" id="PF21647"/>
    </source>
</evidence>
<feature type="domain" description="DUF6857" evidence="3">
    <location>
        <begin position="406"/>
        <end position="688"/>
    </location>
</feature>
<gene>
    <name evidence="4" type="ORF">U9M48_034769</name>
</gene>
<name>A0AAQ3X7P7_PASNO</name>
<evidence type="ECO:0000313" key="4">
    <source>
        <dbReference type="EMBL" id="WVZ88225.1"/>
    </source>
</evidence>
<dbReference type="InterPro" id="IPR049172">
    <property type="entry name" value="DUF6857_pln"/>
</dbReference>
<evidence type="ECO:0000313" key="5">
    <source>
        <dbReference type="Proteomes" id="UP001341281"/>
    </source>
</evidence>
<keyword evidence="5" id="KW-1185">Reference proteome</keyword>
<dbReference type="Proteomes" id="UP001341281">
    <property type="component" value="Chromosome 08"/>
</dbReference>
<feature type="compositionally biased region" description="Polar residues" evidence="1">
    <location>
        <begin position="367"/>
        <end position="378"/>
    </location>
</feature>
<accession>A0AAQ3X7P7</accession>
<feature type="compositionally biased region" description="Low complexity" evidence="1">
    <location>
        <begin position="570"/>
        <end position="581"/>
    </location>
</feature>
<feature type="region of interest" description="Disordered" evidence="1">
    <location>
        <begin position="166"/>
        <end position="293"/>
    </location>
</feature>
<feature type="region of interest" description="Disordered" evidence="1">
    <location>
        <begin position="359"/>
        <end position="394"/>
    </location>
</feature>
<dbReference type="EMBL" id="CP144752">
    <property type="protein sequence ID" value="WVZ88225.1"/>
    <property type="molecule type" value="Genomic_DNA"/>
</dbReference>
<protein>
    <submittedName>
        <fullName evidence="4">Uncharacterized protein</fullName>
    </submittedName>
</protein>
<sequence>MATVTPGVLLKLLQAMHTEERVAGEHRSPVLQVTAVVPALTASTADSLNPPPHGFYLNLSDGAHSTYVQLPPADADALLAAARPHLVGHLVHLDRLRFAHPVPRAIGLRVVPSSRAAALPPSAANPQPLVARPAACARGYVIQPDAAAAPPPLMPSSASAAERTVLGPKNADPAPAGKRRFSSPAPSKQQRDPSAAAARASSPLVARPASRASSPAVRGTPRATSPAPSKCVVPSLVAAKEENRRSAREPAIVVPSRYRQPSPAGGRRGAASPAVGGRRASLSPSSRRLSGEGVVGKKKVGVLVAGISKMTDLGGVSAVKPGRKSWDDPTMALGVAPAGSVAKSKGVKVDRDTILRTQEAMSRRLSDATTEISSNDGSSVDERPKPRKKTDSSAVKMKAVAPKILLHDPKWTDGSIPLDAISGTLSKIGKEAIERRDAAATAAASSLQEALITESVVRNLSKFSNICSSAKTSNPLPTVDLFLAVYEDTLKWKTVAESMVTNETDEALMEKPAHDWVHAALATDLQVLKLLNGATDSVTRKKSTNKPKAVPPSAEPPRTGLSRKLSLGASSKVQSKTSPSSLARSCTWGNAESMHETLELARTLWREMHMWFLKFVDEALDVGFQLFEDQNVASGGKHSAHEAMVLSQFKNISDWCDQVRKIAEEERTKEKIECLKNKIYDFVMSHMVSSRS</sequence>
<organism evidence="4 5">
    <name type="scientific">Paspalum notatum var. saurae</name>
    <dbReference type="NCBI Taxonomy" id="547442"/>
    <lineage>
        <taxon>Eukaryota</taxon>
        <taxon>Viridiplantae</taxon>
        <taxon>Streptophyta</taxon>
        <taxon>Embryophyta</taxon>
        <taxon>Tracheophyta</taxon>
        <taxon>Spermatophyta</taxon>
        <taxon>Magnoliopsida</taxon>
        <taxon>Liliopsida</taxon>
        <taxon>Poales</taxon>
        <taxon>Poaceae</taxon>
        <taxon>PACMAD clade</taxon>
        <taxon>Panicoideae</taxon>
        <taxon>Andropogonodae</taxon>
        <taxon>Paspaleae</taxon>
        <taxon>Paspalinae</taxon>
        <taxon>Paspalum</taxon>
    </lineage>
</organism>
<dbReference type="Pfam" id="PF06075">
    <property type="entry name" value="DUF936"/>
    <property type="match status" value="1"/>
</dbReference>
<dbReference type="PANTHER" id="PTHR31928:SF3">
    <property type="entry name" value="EXPRESSED PROTEIN"/>
    <property type="match status" value="1"/>
</dbReference>
<dbReference type="Pfam" id="PF21647">
    <property type="entry name" value="DUF6857"/>
    <property type="match status" value="1"/>
</dbReference>
<proteinExistence type="predicted"/>
<evidence type="ECO:0000259" key="2">
    <source>
        <dbReference type="Pfam" id="PF06075"/>
    </source>
</evidence>
<feature type="region of interest" description="Disordered" evidence="1">
    <location>
        <begin position="538"/>
        <end position="581"/>
    </location>
</feature>
<feature type="domain" description="DUF936" evidence="2">
    <location>
        <begin position="4"/>
        <end position="130"/>
    </location>
</feature>
<feature type="compositionally biased region" description="Low complexity" evidence="1">
    <location>
        <begin position="259"/>
        <end position="292"/>
    </location>
</feature>
<dbReference type="PANTHER" id="PTHR31928">
    <property type="entry name" value="EXPRESSED PROTEIN"/>
    <property type="match status" value="1"/>
</dbReference>
<reference evidence="4 5" key="1">
    <citation type="submission" date="2024-02" db="EMBL/GenBank/DDBJ databases">
        <title>High-quality chromosome-scale genome assembly of Pensacola bahiagrass (Paspalum notatum Flugge var. saurae).</title>
        <authorList>
            <person name="Vega J.M."/>
            <person name="Podio M."/>
            <person name="Orjuela J."/>
            <person name="Siena L.A."/>
            <person name="Pessino S.C."/>
            <person name="Combes M.C."/>
            <person name="Mariac C."/>
            <person name="Albertini E."/>
            <person name="Pupilli F."/>
            <person name="Ortiz J.P.A."/>
            <person name="Leblanc O."/>
        </authorList>
    </citation>
    <scope>NUCLEOTIDE SEQUENCE [LARGE SCALE GENOMIC DNA]</scope>
    <source>
        <strain evidence="4">R1</strain>
        <tissue evidence="4">Leaf</tissue>
    </source>
</reference>
<feature type="compositionally biased region" description="Low complexity" evidence="1">
    <location>
        <begin position="193"/>
        <end position="218"/>
    </location>
</feature>
<dbReference type="InterPro" id="IPR048297">
    <property type="entry name" value="DUF936_dom_pln"/>
</dbReference>
<dbReference type="AlphaFoldDB" id="A0AAQ3X7P7"/>
<evidence type="ECO:0000256" key="1">
    <source>
        <dbReference type="SAM" id="MobiDB-lite"/>
    </source>
</evidence>